<dbReference type="CDD" id="cd03316">
    <property type="entry name" value="MR_like"/>
    <property type="match status" value="1"/>
</dbReference>
<gene>
    <name evidence="3" type="ORF">DFH01_09420</name>
</gene>
<dbReference type="InterPro" id="IPR029017">
    <property type="entry name" value="Enolase-like_N"/>
</dbReference>
<dbReference type="SMART" id="SM00922">
    <property type="entry name" value="MR_MLE"/>
    <property type="match status" value="1"/>
</dbReference>
<name>A0A317FHQ6_9PROT</name>
<dbReference type="InterPro" id="IPR034593">
    <property type="entry name" value="DgoD-like"/>
</dbReference>
<dbReference type="EMBL" id="QGNA01000002">
    <property type="protein sequence ID" value="PWS37086.1"/>
    <property type="molecule type" value="Genomic_DNA"/>
</dbReference>
<evidence type="ECO:0000259" key="2">
    <source>
        <dbReference type="SMART" id="SM00922"/>
    </source>
</evidence>
<comment type="caution">
    <text evidence="3">The sequence shown here is derived from an EMBL/GenBank/DDBJ whole genome shotgun (WGS) entry which is preliminary data.</text>
</comment>
<evidence type="ECO:0000313" key="3">
    <source>
        <dbReference type="EMBL" id="PWS37086.1"/>
    </source>
</evidence>
<dbReference type="InterPro" id="IPR013342">
    <property type="entry name" value="Mandelate_racemase_C"/>
</dbReference>
<dbReference type="PANTHER" id="PTHR48080">
    <property type="entry name" value="D-GALACTONATE DEHYDRATASE-RELATED"/>
    <property type="match status" value="1"/>
</dbReference>
<dbReference type="SUPFAM" id="SSF51604">
    <property type="entry name" value="Enolase C-terminal domain-like"/>
    <property type="match status" value="1"/>
</dbReference>
<evidence type="ECO:0000256" key="1">
    <source>
        <dbReference type="ARBA" id="ARBA00023239"/>
    </source>
</evidence>
<sequence>MKITGVETHLLQVGARPAVPGLGTSRGADGHGGSRNWLFVRVLTDEGIHGVGEGSGWPRVVRAAVEDYANLLIGEDPRDVDRLWHKLYLGSMGHGLLGTVGGGALSAIEMALWDIKGKALGLPVWQLLGGRFRDRIPVYGHAKTPERARELMALGIKGVKVGFTGAVDIDAVAAVRDAVGSEVDVMVDAHGPSWMTPQDAILVGRELEQLDILFYEDPVAPENLDALERVRDALDVPIAAGERVATLWGMRPYIERDLVDVIQPDTGRAGGITQMRKMAAMAEAHFITMAPHSGSLGPVAEFAALHVMASIPNALMLERVEFDWPGRAEVVAPALRTVDGCLPVPDAPGLGVDLMLEEIAKHPSVRNVATFPDDGQAFEPGTAAEHNYFQTRRARARRLRGRWE</sequence>
<protein>
    <submittedName>
        <fullName evidence="3">Mandelate racemase/muconate lactonizing enzyme family protein</fullName>
    </submittedName>
</protein>
<proteinExistence type="predicted"/>
<dbReference type="SFLD" id="SFLDS00001">
    <property type="entry name" value="Enolase"/>
    <property type="match status" value="1"/>
</dbReference>
<dbReference type="PROSITE" id="PS00908">
    <property type="entry name" value="MR_MLE_1"/>
    <property type="match status" value="1"/>
</dbReference>
<dbReference type="AlphaFoldDB" id="A0A317FHQ6"/>
<dbReference type="Gene3D" id="3.30.390.10">
    <property type="entry name" value="Enolase-like, N-terminal domain"/>
    <property type="match status" value="1"/>
</dbReference>
<dbReference type="PANTHER" id="PTHR48080:SF2">
    <property type="entry name" value="D-GALACTONATE DEHYDRATASE"/>
    <property type="match status" value="1"/>
</dbReference>
<reference evidence="4" key="1">
    <citation type="submission" date="2018-05" db="EMBL/GenBank/DDBJ databases">
        <authorList>
            <person name="Du Z."/>
            <person name="Wang X."/>
        </authorList>
    </citation>
    <scope>NUCLEOTIDE SEQUENCE [LARGE SCALE GENOMIC DNA]</scope>
    <source>
        <strain evidence="4">CQN31</strain>
    </source>
</reference>
<dbReference type="InterPro" id="IPR013341">
    <property type="entry name" value="Mandelate_racemase_N_dom"/>
</dbReference>
<dbReference type="Pfam" id="PF02746">
    <property type="entry name" value="MR_MLE_N"/>
    <property type="match status" value="1"/>
</dbReference>
<evidence type="ECO:0000313" key="4">
    <source>
        <dbReference type="Proteomes" id="UP000245765"/>
    </source>
</evidence>
<dbReference type="InterPro" id="IPR018110">
    <property type="entry name" value="Mandel_Rmase/mucon_lact_enz_CS"/>
</dbReference>
<dbReference type="GO" id="GO:0000287">
    <property type="term" value="F:magnesium ion binding"/>
    <property type="evidence" value="ECO:0007669"/>
    <property type="project" value="UniProtKB-ARBA"/>
</dbReference>
<accession>A0A317FHQ6</accession>
<dbReference type="Pfam" id="PF13378">
    <property type="entry name" value="MR_MLE_C"/>
    <property type="match status" value="1"/>
</dbReference>
<dbReference type="GO" id="GO:0009063">
    <property type="term" value="P:amino acid catabolic process"/>
    <property type="evidence" value="ECO:0007669"/>
    <property type="project" value="InterPro"/>
</dbReference>
<dbReference type="SUPFAM" id="SSF54826">
    <property type="entry name" value="Enolase N-terminal domain-like"/>
    <property type="match status" value="1"/>
</dbReference>
<dbReference type="Gene3D" id="3.20.20.120">
    <property type="entry name" value="Enolase-like C-terminal domain"/>
    <property type="match status" value="1"/>
</dbReference>
<dbReference type="GO" id="GO:0016829">
    <property type="term" value="F:lyase activity"/>
    <property type="evidence" value="ECO:0007669"/>
    <property type="project" value="UniProtKB-KW"/>
</dbReference>
<dbReference type="InterPro" id="IPR029065">
    <property type="entry name" value="Enolase_C-like"/>
</dbReference>
<dbReference type="Proteomes" id="UP000245765">
    <property type="component" value="Unassembled WGS sequence"/>
</dbReference>
<keyword evidence="4" id="KW-1185">Reference proteome</keyword>
<organism evidence="3 4">
    <name type="scientific">Falsiroseomonas bella</name>
    <dbReference type="NCBI Taxonomy" id="2184016"/>
    <lineage>
        <taxon>Bacteria</taxon>
        <taxon>Pseudomonadati</taxon>
        <taxon>Pseudomonadota</taxon>
        <taxon>Alphaproteobacteria</taxon>
        <taxon>Acetobacterales</taxon>
        <taxon>Roseomonadaceae</taxon>
        <taxon>Falsiroseomonas</taxon>
    </lineage>
</organism>
<dbReference type="SFLD" id="SFLDG00179">
    <property type="entry name" value="mandelate_racemase"/>
    <property type="match status" value="1"/>
</dbReference>
<feature type="domain" description="Mandelate racemase/muconate lactonizing enzyme C-terminal" evidence="2">
    <location>
        <begin position="141"/>
        <end position="237"/>
    </location>
</feature>
<keyword evidence="1" id="KW-0456">Lyase</keyword>
<dbReference type="OrthoDB" id="7511553at2"/>
<dbReference type="RefSeq" id="WP_109870196.1">
    <property type="nucleotide sequence ID" value="NZ_QGNA01000002.1"/>
</dbReference>
<dbReference type="InterPro" id="IPR036849">
    <property type="entry name" value="Enolase-like_C_sf"/>
</dbReference>